<accession>A0A150SL69</accession>
<evidence type="ECO:0000256" key="1">
    <source>
        <dbReference type="SAM" id="Phobius"/>
    </source>
</evidence>
<dbReference type="EMBL" id="JEMC01001848">
    <property type="protein sequence ID" value="KYF93189.1"/>
    <property type="molecule type" value="Genomic_DNA"/>
</dbReference>
<protein>
    <submittedName>
        <fullName evidence="2">Uncharacterized protein</fullName>
    </submittedName>
</protein>
<dbReference type="AlphaFoldDB" id="A0A150SL69"/>
<comment type="caution">
    <text evidence="2">The sequence shown here is derived from an EMBL/GenBank/DDBJ whole genome shotgun (WGS) entry which is preliminary data.</text>
</comment>
<organism evidence="2 3">
    <name type="scientific">Sorangium cellulosum</name>
    <name type="common">Polyangium cellulosum</name>
    <dbReference type="NCBI Taxonomy" id="56"/>
    <lineage>
        <taxon>Bacteria</taxon>
        <taxon>Pseudomonadati</taxon>
        <taxon>Myxococcota</taxon>
        <taxon>Polyangia</taxon>
        <taxon>Polyangiales</taxon>
        <taxon>Polyangiaceae</taxon>
        <taxon>Sorangium</taxon>
    </lineage>
</organism>
<name>A0A150SL69_SORCE</name>
<evidence type="ECO:0000313" key="2">
    <source>
        <dbReference type="EMBL" id="KYF93189.1"/>
    </source>
</evidence>
<dbReference type="Proteomes" id="UP000075515">
    <property type="component" value="Unassembled WGS sequence"/>
</dbReference>
<sequence>MEGTLQEGRRAPEFLAWAPLAAVALFTFNNFWLKGRAPVVLAGKLSDFAACFFLPLFVAALLARVTRWSRARRVALGAVTTALVFTLVKTNAAASAVLDGVCAALGSLVALRSPANRVDPTDLLALPMVLLACWWSNNQGRKR</sequence>
<feature type="transmembrane region" description="Helical" evidence="1">
    <location>
        <begin position="45"/>
        <end position="63"/>
    </location>
</feature>
<evidence type="ECO:0000313" key="3">
    <source>
        <dbReference type="Proteomes" id="UP000075515"/>
    </source>
</evidence>
<feature type="transmembrane region" description="Helical" evidence="1">
    <location>
        <begin position="14"/>
        <end position="33"/>
    </location>
</feature>
<keyword evidence="1" id="KW-1133">Transmembrane helix</keyword>
<gene>
    <name evidence="2" type="ORF">BE18_41860</name>
</gene>
<keyword evidence="1" id="KW-0812">Transmembrane</keyword>
<reference evidence="2 3" key="1">
    <citation type="submission" date="2014-02" db="EMBL/GenBank/DDBJ databases">
        <title>The small core and large imbalanced accessory genome model reveals a collaborative survival strategy of Sorangium cellulosum strains in nature.</title>
        <authorList>
            <person name="Han K."/>
            <person name="Peng R."/>
            <person name="Blom J."/>
            <person name="Li Y.-Z."/>
        </authorList>
    </citation>
    <scope>NUCLEOTIDE SEQUENCE [LARGE SCALE GENOMIC DNA]</scope>
    <source>
        <strain evidence="2 3">So0149</strain>
    </source>
</reference>
<proteinExistence type="predicted"/>
<keyword evidence="1" id="KW-0472">Membrane</keyword>